<reference evidence="2" key="1">
    <citation type="submission" date="2010-04" db="EMBL/GenBank/DDBJ databases">
        <title>Complete genome sequence of Nitrosococcus halophilus Nc4, a salt-adapted, aerobic obligate ammonia-oxidizing sulfur purple bacterium.</title>
        <authorList>
            <consortium name="US DOE Joint Genome Institute"/>
            <person name="Campbell M.A."/>
            <person name="Malfatti S.A."/>
            <person name="Chain P.S.G."/>
            <person name="Heidelberg J.F."/>
            <person name="Ward B.B."/>
            <person name="Klotz M.G."/>
        </authorList>
    </citation>
    <scope>NUCLEOTIDE SEQUENCE [LARGE SCALE GENOMIC DNA]</scope>
    <source>
        <strain evidence="2">Nc4</strain>
    </source>
</reference>
<dbReference type="Proteomes" id="UP000001844">
    <property type="component" value="Chromosome"/>
</dbReference>
<organism evidence="1 2">
    <name type="scientific">Nitrosococcus halophilus (strain Nc4)</name>
    <dbReference type="NCBI Taxonomy" id="472759"/>
    <lineage>
        <taxon>Bacteria</taxon>
        <taxon>Pseudomonadati</taxon>
        <taxon>Pseudomonadota</taxon>
        <taxon>Gammaproteobacteria</taxon>
        <taxon>Chromatiales</taxon>
        <taxon>Chromatiaceae</taxon>
        <taxon>Nitrosococcus</taxon>
    </lineage>
</organism>
<dbReference type="KEGG" id="nhl:Nhal_3668"/>
<dbReference type="EMBL" id="CP001798">
    <property type="protein sequence ID" value="ADE16688.1"/>
    <property type="molecule type" value="Genomic_DNA"/>
</dbReference>
<dbReference type="STRING" id="472759.Nhal_3668"/>
<protein>
    <submittedName>
        <fullName evidence="1">Uncharacterized protein</fullName>
    </submittedName>
</protein>
<gene>
    <name evidence="1" type="ordered locus">Nhal_3668</name>
</gene>
<accession>D5C2L3</accession>
<sequence>MLGIAEDLYTILKNEINKYLCIKYEVFRGGPVVFRKPVFPP</sequence>
<evidence type="ECO:0000313" key="2">
    <source>
        <dbReference type="Proteomes" id="UP000001844"/>
    </source>
</evidence>
<proteinExistence type="predicted"/>
<dbReference type="AlphaFoldDB" id="D5C2L3"/>
<evidence type="ECO:0000313" key="1">
    <source>
        <dbReference type="EMBL" id="ADE16688.1"/>
    </source>
</evidence>
<dbReference type="HOGENOM" id="CLU_3273396_0_0_6"/>
<name>D5C2L3_NITHN</name>
<keyword evidence="2" id="KW-1185">Reference proteome</keyword>